<name>B0BZN2_ACAM1</name>
<sequence>MDDRLKVLVALQMRYKVPKPEATVMAEAWLQANPDQTWASLNSMLKSSQVVVAGDQLVFAGSAPQSPPSQATAQSPPPSAPSNKAQRMYRGRPI</sequence>
<dbReference type="Proteomes" id="UP000000268">
    <property type="component" value="Chromosome"/>
</dbReference>
<dbReference type="HOGENOM" id="CLU_2379595_0_0_3"/>
<reference evidence="2 3" key="1">
    <citation type="journal article" date="2008" name="Proc. Natl. Acad. Sci. U.S.A.">
        <title>Niche adaptation and genome expansion in the chlorophyll d-producing cyanobacterium Acaryochloris marina.</title>
        <authorList>
            <person name="Swingley W.D."/>
            <person name="Chen M."/>
            <person name="Cheung P.C."/>
            <person name="Conrad A.L."/>
            <person name="Dejesa L.C."/>
            <person name="Hao J."/>
            <person name="Honchak B.M."/>
            <person name="Karbach L.E."/>
            <person name="Kurdoglu A."/>
            <person name="Lahiri S."/>
            <person name="Mastrian S.D."/>
            <person name="Miyashita H."/>
            <person name="Page L."/>
            <person name="Ramakrishna P."/>
            <person name="Satoh S."/>
            <person name="Sattley W.M."/>
            <person name="Shimada Y."/>
            <person name="Taylor H.L."/>
            <person name="Tomo T."/>
            <person name="Tsuchiya T."/>
            <person name="Wang Z.T."/>
            <person name="Raymond J."/>
            <person name="Mimuro M."/>
            <person name="Blankenship R.E."/>
            <person name="Touchman J.W."/>
        </authorList>
    </citation>
    <scope>NUCLEOTIDE SEQUENCE [LARGE SCALE GENOMIC DNA]</scope>
    <source>
        <strain evidence="3">MBIC 11017</strain>
    </source>
</reference>
<evidence type="ECO:0000313" key="2">
    <source>
        <dbReference type="EMBL" id="ABW25958.1"/>
    </source>
</evidence>
<evidence type="ECO:0000313" key="3">
    <source>
        <dbReference type="Proteomes" id="UP000000268"/>
    </source>
</evidence>
<gene>
    <name evidence="2" type="ordered locus">AM1_0916</name>
</gene>
<feature type="region of interest" description="Disordered" evidence="1">
    <location>
        <begin position="61"/>
        <end position="94"/>
    </location>
</feature>
<organism evidence="2 3">
    <name type="scientific">Acaryochloris marina (strain MBIC 11017)</name>
    <dbReference type="NCBI Taxonomy" id="329726"/>
    <lineage>
        <taxon>Bacteria</taxon>
        <taxon>Bacillati</taxon>
        <taxon>Cyanobacteriota</taxon>
        <taxon>Cyanophyceae</taxon>
        <taxon>Acaryochloridales</taxon>
        <taxon>Acaryochloridaceae</taxon>
        <taxon>Acaryochloris</taxon>
    </lineage>
</organism>
<feature type="compositionally biased region" description="Low complexity" evidence="1">
    <location>
        <begin position="62"/>
        <end position="74"/>
    </location>
</feature>
<dbReference type="KEGG" id="amr:AM1_0916"/>
<dbReference type="RefSeq" id="WP_012161525.1">
    <property type="nucleotide sequence ID" value="NC_009925.1"/>
</dbReference>
<evidence type="ECO:0000256" key="1">
    <source>
        <dbReference type="SAM" id="MobiDB-lite"/>
    </source>
</evidence>
<dbReference type="AlphaFoldDB" id="B0BZN2"/>
<proteinExistence type="predicted"/>
<protein>
    <submittedName>
        <fullName evidence="2">Uncharacterized protein</fullName>
    </submittedName>
</protein>
<dbReference type="OrthoDB" id="9846723at2"/>
<dbReference type="EMBL" id="CP000828">
    <property type="protein sequence ID" value="ABW25958.1"/>
    <property type="molecule type" value="Genomic_DNA"/>
</dbReference>
<keyword evidence="3" id="KW-1185">Reference proteome</keyword>
<accession>B0BZN2</accession>